<feature type="domain" description="Glycoside hydrolase family 5" evidence="5">
    <location>
        <begin position="125"/>
        <end position="313"/>
    </location>
</feature>
<feature type="region of interest" description="Disordered" evidence="4">
    <location>
        <begin position="26"/>
        <end position="46"/>
    </location>
</feature>
<dbReference type="InterPro" id="IPR017853">
    <property type="entry name" value="GH"/>
</dbReference>
<evidence type="ECO:0000256" key="4">
    <source>
        <dbReference type="SAM" id="MobiDB-lite"/>
    </source>
</evidence>
<comment type="caution">
    <text evidence="7">The sequence shown here is derived from an EMBL/GenBank/DDBJ whole genome shotgun (WGS) entry which is preliminary data.</text>
</comment>
<dbReference type="SUPFAM" id="SSF51445">
    <property type="entry name" value="(Trans)glycosidases"/>
    <property type="match status" value="1"/>
</dbReference>
<keyword evidence="2" id="KW-0378">Hydrolase</keyword>
<evidence type="ECO:0000259" key="5">
    <source>
        <dbReference type="Pfam" id="PF00150"/>
    </source>
</evidence>
<dbReference type="Proteomes" id="UP000241107">
    <property type="component" value="Unassembled WGS sequence"/>
</dbReference>
<dbReference type="PANTHER" id="PTHR31308:SF5">
    <property type="entry name" value="ERGOSTERYL-BETA-GLUCOSIDASE"/>
    <property type="match status" value="1"/>
</dbReference>
<keyword evidence="3" id="KW-0326">Glycosidase</keyword>
<evidence type="ECO:0000313" key="8">
    <source>
        <dbReference type="Proteomes" id="UP000241107"/>
    </source>
</evidence>
<sequence length="907" mass="103915">MKTARTVISDRLSLYSAGPGFAGSGVRPLRKRFDPNEPITPTENDTNTILPCEPLHVEDGHLVDALGRKRVLKGINVDSAMKFPTKPSMPSYEGNSLDPDSVFFDGDNVSFVGRPFPLEEAELHLNRIKSWGFNVIRYLLTWEAIEHAGPGKYDDDFVNYTIEILKIIHKVGGLYVFMECHQDVWSRYSGGSGAPLWTFYAAGLEPKNFSATEAAILQNDERFERAHDQECYPKMLWTTNYKRLASFTMFTLFFAGSTYFPHLRINGVNIQTFLQKSHLKAMGYLWRKVTDAVPEMLEDNTLLGFESINEPNCGLVGQAHMGHLPGNQHLRLDTTPTVYQCFRLGMGLPVEVDVYKITVSGPQKDGSRMVDPHGVRAWLLSDDLKKVDAHYNWRRSGWKGECIFAGLKIWKWNKFADWDKVNLMSLERRLEFSYQECQLVVPNYFNQVSPRISFNVIDDKLPNQIDLHFFINHFFVEYYRRLKKTIRSITPGVFMLIEPPVLEPPPALKDDERGLIDDRTIYCPHYYDGLSLLMKTWNDKYNVDTLGIMRGRYLNPVLGLVVGERAIRNCIKKQFCEIVSEARDLLGNVPVLMSETGMPFDMDGKRAYEDGRYTSQTAAIDALANALEGLRMHHTYWCYTSINCHKWGDRWNNEDFSFWSPEDRDLAFDDDEDVDTSSPSRRSSVTPSLRAIRALKETAGSLSIIKTRLNYHKKRLMPNMFKKQFCGDEDTLDDDYEPSFDNSTLISVSSDNLRYKHMKNCYPSPDGLRAPSAVLRPFLMSSVGVVKDTEFDIKAAKFALTVTIKEELDEETLEKCPTVIFVPKWHFPFLNYNDIYLTSGHVKYNEKLEYLEWYHFDTDDTANGSSASSMARVPTDDETIIIKNHSGKYEDISQKDENLFGDVCSIV</sequence>
<feature type="domain" description="Glycoside hydrolase family 5 C-terminal" evidence="6">
    <location>
        <begin position="776"/>
        <end position="857"/>
    </location>
</feature>
<dbReference type="EMBL" id="PYFQ01000019">
    <property type="protein sequence ID" value="PSK34718.1"/>
    <property type="molecule type" value="Genomic_DNA"/>
</dbReference>
<dbReference type="GO" id="GO:0000272">
    <property type="term" value="P:polysaccharide catabolic process"/>
    <property type="evidence" value="ECO:0007669"/>
    <property type="project" value="InterPro"/>
</dbReference>
<dbReference type="InterPro" id="IPR001547">
    <property type="entry name" value="Glyco_hydro_5"/>
</dbReference>
<dbReference type="GO" id="GO:1904462">
    <property type="term" value="P:ergosteryl 3-beta-D-glucoside catabolic process"/>
    <property type="evidence" value="ECO:0007669"/>
    <property type="project" value="TreeGrafter"/>
</dbReference>
<dbReference type="GeneID" id="36568298"/>
<dbReference type="VEuPathDB" id="FungiDB:C7M61_004911"/>
<keyword evidence="8" id="KW-1185">Reference proteome</keyword>
<dbReference type="Pfam" id="PF00150">
    <property type="entry name" value="Cellulase"/>
    <property type="match status" value="1"/>
</dbReference>
<organism evidence="7 8">
    <name type="scientific">Candidozyma pseudohaemuli</name>
    <dbReference type="NCBI Taxonomy" id="418784"/>
    <lineage>
        <taxon>Eukaryota</taxon>
        <taxon>Fungi</taxon>
        <taxon>Dikarya</taxon>
        <taxon>Ascomycota</taxon>
        <taxon>Saccharomycotina</taxon>
        <taxon>Pichiomycetes</taxon>
        <taxon>Metschnikowiaceae</taxon>
        <taxon>Candidozyma</taxon>
    </lineage>
</organism>
<protein>
    <recommendedName>
        <fullName evidence="9">Glycoside hydrolase family 5 domain-containing protein</fullName>
    </recommendedName>
</protein>
<accession>A0A2P7YFI3</accession>
<comment type="similarity">
    <text evidence="1">Belongs to the glycosyl hydrolase 5 (cellulase A) family.</text>
</comment>
<dbReference type="OrthoDB" id="9971853at2759"/>
<reference evidence="7 8" key="1">
    <citation type="submission" date="2018-03" db="EMBL/GenBank/DDBJ databases">
        <title>Candida pseudohaemulonii genome assembly and annotation.</title>
        <authorList>
            <person name="Munoz J.F."/>
            <person name="Gade L.G."/>
            <person name="Chow N.A."/>
            <person name="Litvintseva A.P."/>
            <person name="Loparev V.N."/>
            <person name="Cuomo C.A."/>
        </authorList>
    </citation>
    <scope>NUCLEOTIDE SEQUENCE [LARGE SCALE GENOMIC DNA]</scope>
    <source>
        <strain evidence="7 8">B12108</strain>
    </source>
</reference>
<dbReference type="RefSeq" id="XP_024711604.1">
    <property type="nucleotide sequence ID" value="XM_024860224.1"/>
</dbReference>
<evidence type="ECO:0000256" key="2">
    <source>
        <dbReference type="ARBA" id="ARBA00022801"/>
    </source>
</evidence>
<dbReference type="PANTHER" id="PTHR31308">
    <property type="match status" value="1"/>
</dbReference>
<dbReference type="InterPro" id="IPR041036">
    <property type="entry name" value="GH5_C"/>
</dbReference>
<dbReference type="Pfam" id="PF18564">
    <property type="entry name" value="Glyco_hydro_5_C"/>
    <property type="match status" value="1"/>
</dbReference>
<evidence type="ECO:0000259" key="6">
    <source>
        <dbReference type="Pfam" id="PF18564"/>
    </source>
</evidence>
<proteinExistence type="inferred from homology"/>
<evidence type="ECO:0000256" key="1">
    <source>
        <dbReference type="ARBA" id="ARBA00005641"/>
    </source>
</evidence>
<name>A0A2P7YFI3_9ASCO</name>
<evidence type="ECO:0000313" key="7">
    <source>
        <dbReference type="EMBL" id="PSK34718.1"/>
    </source>
</evidence>
<evidence type="ECO:0008006" key="9">
    <source>
        <dbReference type="Google" id="ProtNLM"/>
    </source>
</evidence>
<dbReference type="Gene3D" id="3.20.20.80">
    <property type="entry name" value="Glycosidases"/>
    <property type="match status" value="2"/>
</dbReference>
<dbReference type="AlphaFoldDB" id="A0A2P7YFI3"/>
<evidence type="ECO:0000256" key="3">
    <source>
        <dbReference type="ARBA" id="ARBA00023295"/>
    </source>
</evidence>
<dbReference type="GO" id="GO:0050295">
    <property type="term" value="F:steryl-beta-glucosidase activity"/>
    <property type="evidence" value="ECO:0007669"/>
    <property type="project" value="TreeGrafter"/>
</dbReference>
<dbReference type="FunFam" id="3.20.20.80:FF:000174">
    <property type="entry name" value="YIR007W-like protein"/>
    <property type="match status" value="1"/>
</dbReference>
<dbReference type="InterPro" id="IPR052066">
    <property type="entry name" value="Glycosphingolipid_Hydrolases"/>
</dbReference>
<gene>
    <name evidence="7" type="ORF">C7M61_004911</name>
</gene>
<dbReference type="STRING" id="418784.A0A2P7YFI3"/>